<evidence type="ECO:0000313" key="3">
    <source>
        <dbReference type="Proteomes" id="UP000320643"/>
    </source>
</evidence>
<dbReference type="PANTHER" id="PTHR38011:SF11">
    <property type="entry name" value="2,5-DIAMINO-6-RIBOSYLAMINO-4(3H)-PYRIMIDINONE 5'-PHOSPHATE REDUCTASE"/>
    <property type="match status" value="1"/>
</dbReference>
<accession>A0A552V448</accession>
<dbReference type="Proteomes" id="UP000320643">
    <property type="component" value="Unassembled WGS sequence"/>
</dbReference>
<organism evidence="2 3">
    <name type="scientific">Flavobacterium zepuense</name>
    <dbReference type="NCBI Taxonomy" id="2593302"/>
    <lineage>
        <taxon>Bacteria</taxon>
        <taxon>Pseudomonadati</taxon>
        <taxon>Bacteroidota</taxon>
        <taxon>Flavobacteriia</taxon>
        <taxon>Flavobacteriales</taxon>
        <taxon>Flavobacteriaceae</taxon>
        <taxon>Flavobacterium</taxon>
    </lineage>
</organism>
<dbReference type="InterPro" id="IPR002734">
    <property type="entry name" value="RibDG_C"/>
</dbReference>
<proteinExistence type="predicted"/>
<dbReference type="Pfam" id="PF01872">
    <property type="entry name" value="RibD_C"/>
    <property type="match status" value="1"/>
</dbReference>
<comment type="caution">
    <text evidence="2">The sequence shown here is derived from an EMBL/GenBank/DDBJ whole genome shotgun (WGS) entry which is preliminary data.</text>
</comment>
<name>A0A552V448_9FLAO</name>
<dbReference type="AlphaFoldDB" id="A0A552V448"/>
<gene>
    <name evidence="2" type="ORF">FMM05_08135</name>
</gene>
<dbReference type="InterPro" id="IPR050765">
    <property type="entry name" value="Riboflavin_Biosynth_HTPR"/>
</dbReference>
<dbReference type="PANTHER" id="PTHR38011">
    <property type="entry name" value="DIHYDROFOLATE REDUCTASE FAMILY PROTEIN (AFU_ORTHOLOGUE AFUA_8G06820)"/>
    <property type="match status" value="1"/>
</dbReference>
<keyword evidence="3" id="KW-1185">Reference proteome</keyword>
<dbReference type="GO" id="GO:0009231">
    <property type="term" value="P:riboflavin biosynthetic process"/>
    <property type="evidence" value="ECO:0007669"/>
    <property type="project" value="InterPro"/>
</dbReference>
<reference evidence="2 3" key="1">
    <citation type="submission" date="2019-07" db="EMBL/GenBank/DDBJ databases">
        <title>Flavobacterium sp. nov., isolated from glacier ice.</title>
        <authorList>
            <person name="Liu Q."/>
            <person name="Xin Y.-H."/>
        </authorList>
    </citation>
    <scope>NUCLEOTIDE SEQUENCE [LARGE SCALE GENOMIC DNA]</scope>
    <source>
        <strain evidence="2 3">ZT4R6</strain>
    </source>
</reference>
<dbReference type="GO" id="GO:0008703">
    <property type="term" value="F:5-amino-6-(5-phosphoribosylamino)uracil reductase activity"/>
    <property type="evidence" value="ECO:0007669"/>
    <property type="project" value="InterPro"/>
</dbReference>
<dbReference type="InterPro" id="IPR024072">
    <property type="entry name" value="DHFR-like_dom_sf"/>
</dbReference>
<evidence type="ECO:0000313" key="2">
    <source>
        <dbReference type="EMBL" id="TRW25264.1"/>
    </source>
</evidence>
<protein>
    <submittedName>
        <fullName evidence="2">Dihydrofolate reductase</fullName>
    </submittedName>
</protein>
<dbReference type="EMBL" id="VJVZ01000004">
    <property type="protein sequence ID" value="TRW25264.1"/>
    <property type="molecule type" value="Genomic_DNA"/>
</dbReference>
<dbReference type="RefSeq" id="WP_143372845.1">
    <property type="nucleotide sequence ID" value="NZ_VJVZ01000004.1"/>
</dbReference>
<sequence>MRKLKLQVSISIDGFIAGPNSEMDWMQWNWGNDINSYVTNFTKDVDTIVIGRKLAEGFIPYWEQMQGNPETADPGSEFMTRIPKIVFTHTLKEHNWPNTSLATGNFIEEVNNLKNSKGGDIIAYGGAQFVSSLIKEGLIDEFYLLVNPAALGTGMPIFKELTGIQQLKLLEARAFDCGITALHYTKP</sequence>
<evidence type="ECO:0000259" key="1">
    <source>
        <dbReference type="Pfam" id="PF01872"/>
    </source>
</evidence>
<feature type="domain" description="Bacterial bifunctional deaminase-reductase C-terminal" evidence="1">
    <location>
        <begin position="3"/>
        <end position="180"/>
    </location>
</feature>
<dbReference type="SUPFAM" id="SSF53597">
    <property type="entry name" value="Dihydrofolate reductase-like"/>
    <property type="match status" value="1"/>
</dbReference>
<dbReference type="Gene3D" id="3.40.430.10">
    <property type="entry name" value="Dihydrofolate Reductase, subunit A"/>
    <property type="match status" value="1"/>
</dbReference>
<dbReference type="OrthoDB" id="195113at2"/>